<evidence type="ECO:0000259" key="2">
    <source>
        <dbReference type="Pfam" id="PF07589"/>
    </source>
</evidence>
<sequence length="232" mass="24746">MKKISQLLLTGSLLLASAASQASLVSFHAPGVYSSDTAAMDAALGITGYEIESFTDTELIDGLSYSFINPDIDRRDDLETLLNYPALSWDDGYVLSNGNGGNNNWTSPWVQGITFYFEGGITGFGTGMANAETRFGGNHALRINDQDYGNLEDYANFTSGSGRNGYLKINAEGSELIHSITILSTLANRDGFMFDHLAISRAASAAVPEPGTIALLALGLIGGGVSRRLMRK</sequence>
<accession>A0AAE9Z409</accession>
<keyword evidence="4" id="KW-1185">Reference proteome</keyword>
<dbReference type="KEGG" id="tvd:SG34_004725"/>
<protein>
    <submittedName>
        <fullName evidence="3">PEP-CTERM sorting domain-containing protein</fullName>
    </submittedName>
</protein>
<feature type="domain" description="Ice-binding protein C-terminal" evidence="2">
    <location>
        <begin position="206"/>
        <end position="228"/>
    </location>
</feature>
<evidence type="ECO:0000313" key="4">
    <source>
        <dbReference type="Proteomes" id="UP000032352"/>
    </source>
</evidence>
<dbReference type="NCBIfam" id="TIGR02595">
    <property type="entry name" value="PEP_CTERM"/>
    <property type="match status" value="1"/>
</dbReference>
<evidence type="ECO:0000256" key="1">
    <source>
        <dbReference type="SAM" id="SignalP"/>
    </source>
</evidence>
<dbReference type="EMBL" id="CP059733">
    <property type="protein sequence ID" value="WDE06235.1"/>
    <property type="molecule type" value="Genomic_DNA"/>
</dbReference>
<reference evidence="3 4" key="2">
    <citation type="journal article" date="2022" name="Mar. Drugs">
        <title>Bioassay-Guided Fractionation Leads to the Detection of Cholic Acid Generated by the Rare Thalassomonas sp.</title>
        <authorList>
            <person name="Pheiffer F."/>
            <person name="Schneider Y.K."/>
            <person name="Hansen E.H."/>
            <person name="Andersen J.H."/>
            <person name="Isaksson J."/>
            <person name="Busche T."/>
            <person name="R C."/>
            <person name="Kalinowski J."/>
            <person name="Zyl L.V."/>
            <person name="Trindade M."/>
        </authorList>
    </citation>
    <scope>NUCLEOTIDE SEQUENCE [LARGE SCALE GENOMIC DNA]</scope>
    <source>
        <strain evidence="3 4">XOM25</strain>
    </source>
</reference>
<dbReference type="InterPro" id="IPR013424">
    <property type="entry name" value="Ice-binding_C"/>
</dbReference>
<dbReference type="AlphaFoldDB" id="A0AAE9Z409"/>
<reference evidence="3 4" key="1">
    <citation type="journal article" date="2015" name="Genome Announc.">
        <title>Draft Genome Sequences of Marine Isolates of Thalassomonas viridans and Thalassomonas actiniarum.</title>
        <authorList>
            <person name="Olonade I."/>
            <person name="van Zyl L.J."/>
            <person name="Trindade M."/>
        </authorList>
    </citation>
    <scope>NUCLEOTIDE SEQUENCE [LARGE SCALE GENOMIC DNA]</scope>
    <source>
        <strain evidence="3 4">XOM25</strain>
    </source>
</reference>
<organism evidence="3 4">
    <name type="scientific">Thalassomonas viridans</name>
    <dbReference type="NCBI Taxonomy" id="137584"/>
    <lineage>
        <taxon>Bacteria</taxon>
        <taxon>Pseudomonadati</taxon>
        <taxon>Pseudomonadota</taxon>
        <taxon>Gammaproteobacteria</taxon>
        <taxon>Alteromonadales</taxon>
        <taxon>Colwelliaceae</taxon>
        <taxon>Thalassomonas</taxon>
    </lineage>
</organism>
<keyword evidence="1" id="KW-0732">Signal</keyword>
<gene>
    <name evidence="3" type="ORF">SG34_004725</name>
</gene>
<evidence type="ECO:0000313" key="3">
    <source>
        <dbReference type="EMBL" id="WDE06235.1"/>
    </source>
</evidence>
<feature type="chain" id="PRO_5042283847" evidence="1">
    <location>
        <begin position="23"/>
        <end position="232"/>
    </location>
</feature>
<feature type="signal peptide" evidence="1">
    <location>
        <begin position="1"/>
        <end position="22"/>
    </location>
</feature>
<name>A0AAE9Z409_9GAMM</name>
<dbReference type="Pfam" id="PF07589">
    <property type="entry name" value="PEP-CTERM"/>
    <property type="match status" value="1"/>
</dbReference>
<dbReference type="Proteomes" id="UP000032352">
    <property type="component" value="Chromosome"/>
</dbReference>
<proteinExistence type="predicted"/>
<dbReference type="RefSeq" id="WP_044840401.1">
    <property type="nucleotide sequence ID" value="NZ_CP059733.1"/>
</dbReference>